<evidence type="ECO:0000256" key="2">
    <source>
        <dbReference type="ARBA" id="ARBA00023315"/>
    </source>
</evidence>
<dbReference type="CDD" id="cd04301">
    <property type="entry name" value="NAT_SF"/>
    <property type="match status" value="1"/>
</dbReference>
<dbReference type="AlphaFoldDB" id="A0A840YV84"/>
<evidence type="ECO:0000259" key="3">
    <source>
        <dbReference type="PROSITE" id="PS51186"/>
    </source>
</evidence>
<dbReference type="RefSeq" id="WP_184001301.1">
    <property type="nucleotide sequence ID" value="NZ_BAABIF010000004.1"/>
</dbReference>
<gene>
    <name evidence="4" type="ORF">FHR23_000460</name>
</gene>
<feature type="domain" description="N-acetyltransferase" evidence="3">
    <location>
        <begin position="3"/>
        <end position="171"/>
    </location>
</feature>
<evidence type="ECO:0000256" key="1">
    <source>
        <dbReference type="ARBA" id="ARBA00022679"/>
    </source>
</evidence>
<sequence>MDWTVRRADAADAARLALVGAATFLDGFAGVIDGDAIVAHCAKQHAPDAYTALLARPDVSAWLAQADHGGAPVGYSILCTADLPGVGEGDWEVKRIYALSRLHGSGIGRALMQPAIDTARKRGAKRLMLGVYNGNARALAFYAKCGFETVGTRRFTVGAQTYDDYVLALSL</sequence>
<protein>
    <submittedName>
        <fullName evidence="4">GNAT superfamily N-acetyltransferase</fullName>
    </submittedName>
</protein>
<name>A0A840YV84_9SPHN</name>
<keyword evidence="5" id="KW-1185">Reference proteome</keyword>
<dbReference type="PANTHER" id="PTHR43877">
    <property type="entry name" value="AMINOALKYLPHOSPHONATE N-ACETYLTRANSFERASE-RELATED-RELATED"/>
    <property type="match status" value="1"/>
</dbReference>
<keyword evidence="1 4" id="KW-0808">Transferase</keyword>
<dbReference type="PANTHER" id="PTHR43877:SF2">
    <property type="entry name" value="AMINOALKYLPHOSPHONATE N-ACETYLTRANSFERASE-RELATED"/>
    <property type="match status" value="1"/>
</dbReference>
<accession>A0A840YV84</accession>
<evidence type="ECO:0000313" key="5">
    <source>
        <dbReference type="Proteomes" id="UP000554342"/>
    </source>
</evidence>
<dbReference type="SUPFAM" id="SSF55729">
    <property type="entry name" value="Acyl-CoA N-acyltransferases (Nat)"/>
    <property type="match status" value="1"/>
</dbReference>
<evidence type="ECO:0000313" key="4">
    <source>
        <dbReference type="EMBL" id="MBB5717553.1"/>
    </source>
</evidence>
<dbReference type="GO" id="GO:0016747">
    <property type="term" value="F:acyltransferase activity, transferring groups other than amino-acyl groups"/>
    <property type="evidence" value="ECO:0007669"/>
    <property type="project" value="InterPro"/>
</dbReference>
<dbReference type="EMBL" id="JACIJI010000001">
    <property type="protein sequence ID" value="MBB5717553.1"/>
    <property type="molecule type" value="Genomic_DNA"/>
</dbReference>
<dbReference type="PROSITE" id="PS51186">
    <property type="entry name" value="GNAT"/>
    <property type="match status" value="1"/>
</dbReference>
<dbReference type="Pfam" id="PF00583">
    <property type="entry name" value="Acetyltransf_1"/>
    <property type="match status" value="1"/>
</dbReference>
<reference evidence="4 5" key="1">
    <citation type="submission" date="2020-08" db="EMBL/GenBank/DDBJ databases">
        <title>Genomic Encyclopedia of Type Strains, Phase IV (KMG-IV): sequencing the most valuable type-strain genomes for metagenomic binning, comparative biology and taxonomic classification.</title>
        <authorList>
            <person name="Goeker M."/>
        </authorList>
    </citation>
    <scope>NUCLEOTIDE SEQUENCE [LARGE SCALE GENOMIC DNA]</scope>
    <source>
        <strain evidence="4 5">DSM 27203</strain>
    </source>
</reference>
<proteinExistence type="predicted"/>
<dbReference type="Gene3D" id="3.40.630.30">
    <property type="match status" value="1"/>
</dbReference>
<dbReference type="InterPro" id="IPR016181">
    <property type="entry name" value="Acyl_CoA_acyltransferase"/>
</dbReference>
<dbReference type="InterPro" id="IPR000182">
    <property type="entry name" value="GNAT_dom"/>
</dbReference>
<keyword evidence="2" id="KW-0012">Acyltransferase</keyword>
<dbReference type="Proteomes" id="UP000554342">
    <property type="component" value="Unassembled WGS sequence"/>
</dbReference>
<comment type="caution">
    <text evidence="4">The sequence shown here is derived from an EMBL/GenBank/DDBJ whole genome shotgun (WGS) entry which is preliminary data.</text>
</comment>
<dbReference type="InterPro" id="IPR050832">
    <property type="entry name" value="Bact_Acetyltransf"/>
</dbReference>
<organism evidence="4 5">
    <name type="scientific">Stakelama sediminis</name>
    <dbReference type="NCBI Taxonomy" id="463200"/>
    <lineage>
        <taxon>Bacteria</taxon>
        <taxon>Pseudomonadati</taxon>
        <taxon>Pseudomonadota</taxon>
        <taxon>Alphaproteobacteria</taxon>
        <taxon>Sphingomonadales</taxon>
        <taxon>Sphingomonadaceae</taxon>
        <taxon>Stakelama</taxon>
    </lineage>
</organism>